<dbReference type="PANTHER" id="PTHR33620">
    <property type="entry name" value="UREASE ACCESSORY PROTEIN F"/>
    <property type="match status" value="1"/>
</dbReference>
<sequence length="218" mass="22589">MTTATTIEQDQLLLLLTFLSPAFPTGAFAYSHGLEQAIASGAVSDSESLTGWLSALLIRGSAWNDAVLLRAVGREELASLNSLALSLSASRERHLETTALGGSFAASAAVFGDLALPEGETAYPIAVGAAASAAGISCEALIPAYLHAFAASLVSVAVRLVPLGQTSGLSVLARLMPVISEVTQRALGSTLDDLGSATFLSDIAAMRHEFQEPRIFRT</sequence>
<dbReference type="HAMAP" id="MF_01385">
    <property type="entry name" value="UreF"/>
    <property type="match status" value="1"/>
</dbReference>
<comment type="subcellular location">
    <subcellularLocation>
        <location evidence="3">Cytoplasm</location>
    </subcellularLocation>
</comment>
<keyword evidence="5" id="KW-1185">Reference proteome</keyword>
<dbReference type="EMBL" id="JACIEZ010000004">
    <property type="protein sequence ID" value="MBB4065368.1"/>
    <property type="molecule type" value="Genomic_DNA"/>
</dbReference>
<organism evidence="4 5">
    <name type="scientific">Gellertiella hungarica</name>
    <dbReference type="NCBI Taxonomy" id="1572859"/>
    <lineage>
        <taxon>Bacteria</taxon>
        <taxon>Pseudomonadati</taxon>
        <taxon>Pseudomonadota</taxon>
        <taxon>Alphaproteobacteria</taxon>
        <taxon>Hyphomicrobiales</taxon>
        <taxon>Rhizobiaceae</taxon>
        <taxon>Gellertiella</taxon>
    </lineage>
</organism>
<evidence type="ECO:0000313" key="4">
    <source>
        <dbReference type="EMBL" id="MBB4065368.1"/>
    </source>
</evidence>
<reference evidence="4 5" key="1">
    <citation type="submission" date="2020-08" db="EMBL/GenBank/DDBJ databases">
        <title>Genomic Encyclopedia of Type Strains, Phase IV (KMG-IV): sequencing the most valuable type-strain genomes for metagenomic binning, comparative biology and taxonomic classification.</title>
        <authorList>
            <person name="Goeker M."/>
        </authorList>
    </citation>
    <scope>NUCLEOTIDE SEQUENCE [LARGE SCALE GENOMIC DNA]</scope>
    <source>
        <strain evidence="4 5">DSM 29853</strain>
    </source>
</reference>
<keyword evidence="2 3" id="KW-0143">Chaperone</keyword>
<gene>
    <name evidence="3" type="primary">ureF</name>
    <name evidence="4" type="ORF">GGR23_002569</name>
</gene>
<evidence type="ECO:0000313" key="5">
    <source>
        <dbReference type="Proteomes" id="UP000528286"/>
    </source>
</evidence>
<dbReference type="Proteomes" id="UP000528286">
    <property type="component" value="Unassembled WGS sequence"/>
</dbReference>
<comment type="similarity">
    <text evidence="3">Belongs to the UreF family.</text>
</comment>
<dbReference type="AlphaFoldDB" id="A0A7W6J5W8"/>
<dbReference type="Gene3D" id="1.10.4190.10">
    <property type="entry name" value="Urease accessory protein UreF"/>
    <property type="match status" value="1"/>
</dbReference>
<evidence type="ECO:0000256" key="2">
    <source>
        <dbReference type="ARBA" id="ARBA00023186"/>
    </source>
</evidence>
<dbReference type="InterPro" id="IPR002639">
    <property type="entry name" value="UreF"/>
</dbReference>
<dbReference type="PANTHER" id="PTHR33620:SF1">
    <property type="entry name" value="UREASE ACCESSORY PROTEIN F"/>
    <property type="match status" value="1"/>
</dbReference>
<dbReference type="InterPro" id="IPR038277">
    <property type="entry name" value="UreF_sf"/>
</dbReference>
<keyword evidence="1 3" id="KW-0996">Nickel insertion</keyword>
<keyword evidence="3" id="KW-0963">Cytoplasm</keyword>
<dbReference type="PIRSF" id="PIRSF009467">
    <property type="entry name" value="Ureas_acces_UreF"/>
    <property type="match status" value="1"/>
</dbReference>
<comment type="function">
    <text evidence="3">Required for maturation of urease via the functional incorporation of the urease nickel metallocenter.</text>
</comment>
<dbReference type="GO" id="GO:0005737">
    <property type="term" value="C:cytoplasm"/>
    <property type="evidence" value="ECO:0007669"/>
    <property type="project" value="UniProtKB-SubCell"/>
</dbReference>
<comment type="subunit">
    <text evidence="3">UreD, UreF and UreG form a complex that acts as a GTP-hydrolysis-dependent molecular chaperone, activating the urease apoprotein by helping to assemble the nickel containing metallocenter of UreC. The UreE protein probably delivers the nickel.</text>
</comment>
<dbReference type="RefSeq" id="WP_183366653.1">
    <property type="nucleotide sequence ID" value="NZ_JACIEZ010000004.1"/>
</dbReference>
<protein>
    <recommendedName>
        <fullName evidence="3">Urease accessory protein UreF</fullName>
    </recommendedName>
</protein>
<dbReference type="GO" id="GO:0016151">
    <property type="term" value="F:nickel cation binding"/>
    <property type="evidence" value="ECO:0007669"/>
    <property type="project" value="UniProtKB-UniRule"/>
</dbReference>
<name>A0A7W6J5W8_9HYPH</name>
<comment type="caution">
    <text evidence="4">The sequence shown here is derived from an EMBL/GenBank/DDBJ whole genome shotgun (WGS) entry which is preliminary data.</text>
</comment>
<evidence type="ECO:0000256" key="3">
    <source>
        <dbReference type="HAMAP-Rule" id="MF_01385"/>
    </source>
</evidence>
<dbReference type="Pfam" id="PF01730">
    <property type="entry name" value="UreF"/>
    <property type="match status" value="1"/>
</dbReference>
<proteinExistence type="inferred from homology"/>
<accession>A0A7W6J5W8</accession>
<evidence type="ECO:0000256" key="1">
    <source>
        <dbReference type="ARBA" id="ARBA00022988"/>
    </source>
</evidence>